<evidence type="ECO:0008006" key="3">
    <source>
        <dbReference type="Google" id="ProtNLM"/>
    </source>
</evidence>
<dbReference type="Pfam" id="PF21448">
    <property type="entry name" value="DNMK"/>
    <property type="match status" value="1"/>
</dbReference>
<dbReference type="InterPro" id="IPR027417">
    <property type="entry name" value="P-loop_NTPase"/>
</dbReference>
<gene>
    <name evidence="1" type="ORF">Smic_81130</name>
</gene>
<dbReference type="InterPro" id="IPR048444">
    <property type="entry name" value="DNMK"/>
</dbReference>
<sequence length="202" mass="22489">MGNVGIIGRARVGKDTAGQWLVDNRGYRRIGFADPLKEAALKLDPLIEQIDMAYLAVDERPDVRLSDLVGSYGWEEAKEAPEVRRILQELGAAVRAIDEDFWLRAAMARVQEANEAGVPAVITDVRYPNEAASLRRAGFHLVYIERPDVEQLVHESEGALGAEDADVTIHNGASLDAFLYAVEGFARHVERVESRRHYARSH</sequence>
<comment type="caution">
    <text evidence="1">The sequence shown here is derived from an EMBL/GenBank/DDBJ whole genome shotgun (WGS) entry which is preliminary data.</text>
</comment>
<dbReference type="Gene3D" id="3.40.50.300">
    <property type="entry name" value="P-loop containing nucleotide triphosphate hydrolases"/>
    <property type="match status" value="1"/>
</dbReference>
<dbReference type="AlphaFoldDB" id="A0A7J0D658"/>
<name>A0A7J0D658_STRMI</name>
<dbReference type="SUPFAM" id="SSF52540">
    <property type="entry name" value="P-loop containing nucleoside triphosphate hydrolases"/>
    <property type="match status" value="1"/>
</dbReference>
<accession>A0A7J0D658</accession>
<organism evidence="1 2">
    <name type="scientific">Streptomyces microflavus</name>
    <name type="common">Streptomyces lipmanii</name>
    <dbReference type="NCBI Taxonomy" id="1919"/>
    <lineage>
        <taxon>Bacteria</taxon>
        <taxon>Bacillati</taxon>
        <taxon>Actinomycetota</taxon>
        <taxon>Actinomycetes</taxon>
        <taxon>Kitasatosporales</taxon>
        <taxon>Streptomycetaceae</taxon>
        <taxon>Streptomyces</taxon>
    </lineage>
</organism>
<evidence type="ECO:0000313" key="2">
    <source>
        <dbReference type="Proteomes" id="UP000498740"/>
    </source>
</evidence>
<dbReference type="EMBL" id="BLWD01000002">
    <property type="protein sequence ID" value="GFN09557.1"/>
    <property type="molecule type" value="Genomic_DNA"/>
</dbReference>
<protein>
    <recommendedName>
        <fullName evidence="3">Adenylate kinase</fullName>
    </recommendedName>
</protein>
<proteinExistence type="predicted"/>
<evidence type="ECO:0000313" key="1">
    <source>
        <dbReference type="EMBL" id="GFN09557.1"/>
    </source>
</evidence>
<dbReference type="RefSeq" id="WP_032754595.1">
    <property type="nucleotide sequence ID" value="NZ_BMUG01000005.1"/>
</dbReference>
<reference evidence="1 2" key="1">
    <citation type="submission" date="2020-05" db="EMBL/GenBank/DDBJ databases">
        <title>Whole genome shotgun sequence of Streptomyces microflavus NBRC 13062.</title>
        <authorList>
            <person name="Komaki H."/>
            <person name="Tamura T."/>
        </authorList>
    </citation>
    <scope>NUCLEOTIDE SEQUENCE [LARGE SCALE GENOMIC DNA]</scope>
    <source>
        <strain evidence="1 2">NBRC 13062</strain>
    </source>
</reference>
<dbReference type="Proteomes" id="UP000498740">
    <property type="component" value="Unassembled WGS sequence"/>
</dbReference>